<keyword evidence="4" id="KW-0732">Signal</keyword>
<protein>
    <recommendedName>
        <fullName evidence="14">Malectin domain-containing protein</fullName>
    </recommendedName>
</protein>
<dbReference type="InterPro" id="IPR021720">
    <property type="entry name" value="Malectin_dom"/>
</dbReference>
<dbReference type="RefSeq" id="WP_106932944.1">
    <property type="nucleotide sequence ID" value="NZ_PYFT01000001.1"/>
</dbReference>
<dbReference type="InterPro" id="IPR026444">
    <property type="entry name" value="Secre_tail"/>
</dbReference>
<evidence type="ECO:0000256" key="3">
    <source>
        <dbReference type="ARBA" id="ARBA00022692"/>
    </source>
</evidence>
<dbReference type="NCBIfam" id="TIGR04183">
    <property type="entry name" value="Por_Secre_tail"/>
    <property type="match status" value="1"/>
</dbReference>
<evidence type="ECO:0000256" key="7">
    <source>
        <dbReference type="ARBA" id="ARBA00023136"/>
    </source>
</evidence>
<sequence>MKQFLPSLFGGSHLLPWLVCNPLILFFSPRLVPAKIVVVLLILLTCRQVQAQEVLMGLTSDYGLQGGGTAFSVKTDGTSFAVHKTFTKLGSNPGGELLQSKDGNFYGMTARGGASNYGTIFKMTPAGKVTIMFHFAGYDGNAPVSNNLIQAKDGNFYGMTSSGGMNNNGAEPGVAFKITPGGEYKVIYNFTRNEGYRPYGDLLQGPDGNFYGMTYYGGTFDKGTVFKLTPTGTHTVLHNFNGTSRGGWPTGNLVLGNDGNYYGLTTSAGANQLGTVFKITPTGAFTLLHTFELATGGTPVGSLVKGKDGNFYGVTTAGGDNYSGTIFRITAKGIYKVLHHYGFDAIGDTPKRSLILGKDGNLYGTTMNGGDWFNGTIYKVTPNGTVSALHAFSPTEDGGRASGLMQASDGYLYGMNEIGGPQGDGVIYRILPNGSNFKKLVDLPGSFGGVAPRGGLTQGRDGFFYGMTEWGGEFNHGTIFRLCSDGSYKILRSLDDVNDGGYPRGDLLLGKDGNFYGLTSHGGVNGSGTYFRMTPKGDFTVLYSFQNDDTGYSPWGTLLDGNDGYYYGMTNAGGDFLAGVIFRVTSNGDYTVLHSFDNYEDGSSPQGNLIKGKDGNFYGLTNVGGDYNTGTFFKMAPNGTVTKLHSFYQYEDGDKPSGSLVQGKDGNFYGMAARGGKNGHGTIFKFTPAGKITVLKFMTDEISDGANPHGSLIMDKEGNFYGLTWGGGHNFSGIVFKITPEGNYTVLHHLDGPTEGRSPFGSLIFRKANPVAYAQTVTTAVNTAKGITLKGTGGSPLVYEIISQPKNGTLSGSGAKRTYTPNTGFSGTDSFSYRVSWGCQSSTTKTVTIQVGTSVVNTIRINSGGGALSTSQGSFIADMYFSGATSVSSTTTAITNTTDDGLYQENRRTSAAGGSFQYVIPVNKGTYLVRLHFAEIYYKTAGQRKFNVTAEGTSWLNNYDIYQAAGGALKAIVVTKNITVTDGTLDLNFVSTVDKACVSAIEVLPAAGIEQVTSDIPARGERELVTRLYPNPVTNKFTVDLKVPAEQIRISIIDASGIPVKTNIQPQVDAGKLEFMVDQLPPGLYTLLVNSTGNQQILRFIKK</sequence>
<accession>A0A2T2YMP5</accession>
<evidence type="ECO:0000259" key="11">
    <source>
        <dbReference type="Pfam" id="PF18962"/>
    </source>
</evidence>
<dbReference type="SUPFAM" id="SSF49785">
    <property type="entry name" value="Galactose-binding domain-like"/>
    <property type="match status" value="1"/>
</dbReference>
<keyword evidence="9" id="KW-0119">Carbohydrate metabolism</keyword>
<dbReference type="Gene3D" id="2.60.120.430">
    <property type="entry name" value="Galactose-binding lectin"/>
    <property type="match status" value="1"/>
</dbReference>
<dbReference type="Pfam" id="PF17963">
    <property type="entry name" value="Big_9"/>
    <property type="match status" value="1"/>
</dbReference>
<dbReference type="InterPro" id="IPR039155">
    <property type="entry name" value="MLEC"/>
</dbReference>
<evidence type="ECO:0000256" key="8">
    <source>
        <dbReference type="ARBA" id="ARBA00023180"/>
    </source>
</evidence>
<keyword evidence="3" id="KW-0812">Transmembrane</keyword>
<evidence type="ECO:0000256" key="1">
    <source>
        <dbReference type="ARBA" id="ARBA00004115"/>
    </source>
</evidence>
<keyword evidence="13" id="KW-1185">Reference proteome</keyword>
<dbReference type="AlphaFoldDB" id="A0A2T2YMP5"/>
<evidence type="ECO:0000313" key="13">
    <source>
        <dbReference type="Proteomes" id="UP000240357"/>
    </source>
</evidence>
<dbReference type="NCBIfam" id="TIGR03803">
    <property type="entry name" value="Gloeo_Verruco"/>
    <property type="match status" value="13"/>
</dbReference>
<dbReference type="Pfam" id="PF11721">
    <property type="entry name" value="Malectin"/>
    <property type="match status" value="1"/>
</dbReference>
<evidence type="ECO:0000256" key="5">
    <source>
        <dbReference type="ARBA" id="ARBA00022824"/>
    </source>
</evidence>
<dbReference type="SUPFAM" id="SSF63829">
    <property type="entry name" value="Calcium-dependent phosphotriesterase"/>
    <property type="match status" value="3"/>
</dbReference>
<dbReference type="GO" id="GO:0016020">
    <property type="term" value="C:membrane"/>
    <property type="evidence" value="ECO:0007669"/>
    <property type="project" value="TreeGrafter"/>
</dbReference>
<proteinExistence type="inferred from homology"/>
<evidence type="ECO:0000256" key="6">
    <source>
        <dbReference type="ARBA" id="ARBA00022989"/>
    </source>
</evidence>
<keyword evidence="8" id="KW-0325">Glycoprotein</keyword>
<dbReference type="EMBL" id="PYFT01000001">
    <property type="protein sequence ID" value="PSR56768.1"/>
    <property type="molecule type" value="Genomic_DNA"/>
</dbReference>
<dbReference type="InterPro" id="IPR022519">
    <property type="entry name" value="Gloeo/Verruco_rpt"/>
</dbReference>
<evidence type="ECO:0000256" key="4">
    <source>
        <dbReference type="ARBA" id="ARBA00022729"/>
    </source>
</evidence>
<comment type="caution">
    <text evidence="12">The sequence shown here is derived from an EMBL/GenBank/DDBJ whole genome shotgun (WGS) entry which is preliminary data.</text>
</comment>
<feature type="domain" description="Secretion system C-terminal sorting" evidence="11">
    <location>
        <begin position="1028"/>
        <end position="1098"/>
    </location>
</feature>
<dbReference type="PANTHER" id="PTHR13460">
    <property type="match status" value="1"/>
</dbReference>
<dbReference type="Proteomes" id="UP000240357">
    <property type="component" value="Unassembled WGS sequence"/>
</dbReference>
<dbReference type="PANTHER" id="PTHR13460:SF0">
    <property type="entry name" value="MALECTIN"/>
    <property type="match status" value="1"/>
</dbReference>
<name>A0A2T2YMP5_9BACT</name>
<comment type="subcellular location">
    <subcellularLocation>
        <location evidence="1">Endoplasmic reticulum membrane</location>
        <topology evidence="1">Single-pass type I membrane protein</topology>
    </subcellularLocation>
</comment>
<feature type="domain" description="Malectin" evidence="10">
    <location>
        <begin position="859"/>
        <end position="995"/>
    </location>
</feature>
<comment type="similarity">
    <text evidence="2">Belongs to the malectin family.</text>
</comment>
<evidence type="ECO:0000259" key="10">
    <source>
        <dbReference type="Pfam" id="PF11721"/>
    </source>
</evidence>
<gene>
    <name evidence="12" type="ORF">AHMF7605_26365</name>
</gene>
<evidence type="ECO:0000256" key="2">
    <source>
        <dbReference type="ARBA" id="ARBA00009141"/>
    </source>
</evidence>
<dbReference type="GO" id="GO:0030246">
    <property type="term" value="F:carbohydrate binding"/>
    <property type="evidence" value="ECO:0007669"/>
    <property type="project" value="InterPro"/>
</dbReference>
<evidence type="ECO:0000256" key="9">
    <source>
        <dbReference type="ARBA" id="ARBA00023277"/>
    </source>
</evidence>
<organism evidence="12 13">
    <name type="scientific">Adhaeribacter arboris</name>
    <dbReference type="NCBI Taxonomy" id="2072846"/>
    <lineage>
        <taxon>Bacteria</taxon>
        <taxon>Pseudomonadati</taxon>
        <taxon>Bacteroidota</taxon>
        <taxon>Cytophagia</taxon>
        <taxon>Cytophagales</taxon>
        <taxon>Hymenobacteraceae</taxon>
        <taxon>Adhaeribacter</taxon>
    </lineage>
</organism>
<evidence type="ECO:0008006" key="14">
    <source>
        <dbReference type="Google" id="ProtNLM"/>
    </source>
</evidence>
<evidence type="ECO:0000313" key="12">
    <source>
        <dbReference type="EMBL" id="PSR56768.1"/>
    </source>
</evidence>
<keyword evidence="5" id="KW-0256">Endoplasmic reticulum</keyword>
<keyword evidence="6" id="KW-1133">Transmembrane helix</keyword>
<dbReference type="Pfam" id="PF18962">
    <property type="entry name" value="Por_Secre_tail"/>
    <property type="match status" value="1"/>
</dbReference>
<dbReference type="InterPro" id="IPR008979">
    <property type="entry name" value="Galactose-bd-like_sf"/>
</dbReference>
<reference evidence="12 13" key="1">
    <citation type="submission" date="2018-03" db="EMBL/GenBank/DDBJ databases">
        <title>Adhaeribacter sp. HMF7605 Genome sequencing and assembly.</title>
        <authorList>
            <person name="Kang H."/>
            <person name="Kang J."/>
            <person name="Cha I."/>
            <person name="Kim H."/>
            <person name="Joh K."/>
        </authorList>
    </citation>
    <scope>NUCLEOTIDE SEQUENCE [LARGE SCALE GENOMIC DNA]</scope>
    <source>
        <strain evidence="12 13">HMF7605</strain>
    </source>
</reference>
<keyword evidence="7" id="KW-0472">Membrane</keyword>
<dbReference type="Gene3D" id="2.60.40.3440">
    <property type="match status" value="1"/>
</dbReference>
<dbReference type="OrthoDB" id="906679at2"/>